<protein>
    <submittedName>
        <fullName evidence="1">Uncharacterized protein</fullName>
    </submittedName>
</protein>
<proteinExistence type="predicted"/>
<dbReference type="RefSeq" id="WP_055182082.1">
    <property type="nucleotide sequence ID" value="NZ_CYYC01000002.1"/>
</dbReference>
<evidence type="ECO:0000313" key="2">
    <source>
        <dbReference type="Proteomes" id="UP000095390"/>
    </source>
</evidence>
<evidence type="ECO:0000313" key="1">
    <source>
        <dbReference type="EMBL" id="CUM78277.1"/>
    </source>
</evidence>
<name>A0A173RKI1_9FIRM</name>
<gene>
    <name evidence="1" type="ORF">ERS852578_00195</name>
</gene>
<dbReference type="EMBL" id="CYYC01000002">
    <property type="protein sequence ID" value="CUM78277.1"/>
    <property type="molecule type" value="Genomic_DNA"/>
</dbReference>
<dbReference type="Proteomes" id="UP000095390">
    <property type="component" value="Unassembled WGS sequence"/>
</dbReference>
<organism evidence="1 2">
    <name type="scientific">Anaerobutyricum hallii</name>
    <dbReference type="NCBI Taxonomy" id="39488"/>
    <lineage>
        <taxon>Bacteria</taxon>
        <taxon>Bacillati</taxon>
        <taxon>Bacillota</taxon>
        <taxon>Clostridia</taxon>
        <taxon>Lachnospirales</taxon>
        <taxon>Lachnospiraceae</taxon>
        <taxon>Anaerobutyricum</taxon>
    </lineage>
</organism>
<sequence length="97" mass="11778">MIIYDKAHWQIDAGEDVNLVIAHFQFMFEWLNEYNLLSDYGKEILEDGIDEDVILNDEMLNSSGQRFLNKYYDKYISEIEYGKKENRKYLEDLYYKL</sequence>
<dbReference type="AlphaFoldDB" id="A0A173RKI1"/>
<reference evidence="1 2" key="1">
    <citation type="submission" date="2015-09" db="EMBL/GenBank/DDBJ databases">
        <authorList>
            <consortium name="Pathogen Informatics"/>
        </authorList>
    </citation>
    <scope>NUCLEOTIDE SEQUENCE [LARGE SCALE GENOMIC DNA]</scope>
    <source>
        <strain evidence="1 2">2789STDY5834966</strain>
    </source>
</reference>
<dbReference type="OrthoDB" id="2088254at2"/>
<accession>A0A173RKI1</accession>